<sequence>MDEQQMRDRRAGVSKKYLDRAWPGRFVGIDLKSSAYKVLDLEKNVVTDVGDPQFVRRYDDFGQVMSSFPDPDTEPEVPAPHSATRPEPFRDCMPGVAYAVHIIGAYYDTADVVRPGCPRSRDKWEEAITANEIKPMVDSGKLEPLMEVPAGEYATDTSLVLNRSWKPDPAGGLPSQIYKARLAVNGSWHFGFYQHETACLVADISTFRLLFILASVFSAYGLLVYHYDVSQAFVHALLEVPIVIQFPSGYLYAGKYKYARLYNALYGLRSAGASWMKLAHKFLMGFTYQGCSFRQSTYDPCFYFIFSSSVVAFCVVYVDDFGLGCDPEFQQAFWTAFSSRFISKNLGRMSAVLQLAVSYDSRGVYLSQTRQIQELMQKFKLKPKQQLFPMDEKLIIQKPEHPDLSLVTPYLSLLGSLLWIARCTRPDIYYSIIYLAQFSSCPTEQSFQALCRVLVYTHHTRHYRLAYYTPSVPLSAITMQVYTDADHARDKVNGCLSYSGGAYFVCGMLLHWTCSRQCDAEMSSTGSEYVAASVSGQKAMTIIHMLTEVFGHIRIAQQKAITAAAMATSTAAGPPDNTWQQRAAEFFEKHAMGYGQSGPDSPLLPGTVGSARGPAEHTIGNK</sequence>
<dbReference type="Proteomes" id="UP001190700">
    <property type="component" value="Unassembled WGS sequence"/>
</dbReference>
<feature type="transmembrane region" description="Helical" evidence="2">
    <location>
        <begin position="301"/>
        <end position="318"/>
    </location>
</feature>
<name>A0AAE0G7A5_9CHLO</name>
<gene>
    <name evidence="4" type="ORF">CYMTET_19004</name>
</gene>
<dbReference type="EMBL" id="LGRX02008824">
    <property type="protein sequence ID" value="KAK3272712.1"/>
    <property type="molecule type" value="Genomic_DNA"/>
</dbReference>
<dbReference type="PANTHER" id="PTHR11439">
    <property type="entry name" value="GAG-POL-RELATED RETROTRANSPOSON"/>
    <property type="match status" value="1"/>
</dbReference>
<feature type="region of interest" description="Disordered" evidence="1">
    <location>
        <begin position="595"/>
        <end position="622"/>
    </location>
</feature>
<protein>
    <recommendedName>
        <fullName evidence="3">Reverse transcriptase Ty1/copia-type domain-containing protein</fullName>
    </recommendedName>
</protein>
<evidence type="ECO:0000313" key="4">
    <source>
        <dbReference type="EMBL" id="KAK3272712.1"/>
    </source>
</evidence>
<dbReference type="InterPro" id="IPR013103">
    <property type="entry name" value="RVT_2"/>
</dbReference>
<feature type="region of interest" description="Disordered" evidence="1">
    <location>
        <begin position="65"/>
        <end position="88"/>
    </location>
</feature>
<dbReference type="AlphaFoldDB" id="A0AAE0G7A5"/>
<evidence type="ECO:0000259" key="3">
    <source>
        <dbReference type="Pfam" id="PF07727"/>
    </source>
</evidence>
<proteinExistence type="predicted"/>
<dbReference type="PANTHER" id="PTHR11439:SF467">
    <property type="entry name" value="INTEGRASE CATALYTIC DOMAIN-CONTAINING PROTEIN"/>
    <property type="match status" value="1"/>
</dbReference>
<accession>A0AAE0G7A5</accession>
<organism evidence="4 5">
    <name type="scientific">Cymbomonas tetramitiformis</name>
    <dbReference type="NCBI Taxonomy" id="36881"/>
    <lineage>
        <taxon>Eukaryota</taxon>
        <taxon>Viridiplantae</taxon>
        <taxon>Chlorophyta</taxon>
        <taxon>Pyramimonadophyceae</taxon>
        <taxon>Pyramimonadales</taxon>
        <taxon>Pyramimonadaceae</taxon>
        <taxon>Cymbomonas</taxon>
    </lineage>
</organism>
<keyword evidence="2" id="KW-0812">Transmembrane</keyword>
<evidence type="ECO:0000256" key="1">
    <source>
        <dbReference type="SAM" id="MobiDB-lite"/>
    </source>
</evidence>
<feature type="transmembrane region" description="Helical" evidence="2">
    <location>
        <begin position="209"/>
        <end position="227"/>
    </location>
</feature>
<dbReference type="Pfam" id="PF07727">
    <property type="entry name" value="RVT_2"/>
    <property type="match status" value="1"/>
</dbReference>
<keyword evidence="2" id="KW-1133">Transmembrane helix</keyword>
<feature type="transmembrane region" description="Helical" evidence="2">
    <location>
        <begin position="233"/>
        <end position="253"/>
    </location>
</feature>
<evidence type="ECO:0000256" key="2">
    <source>
        <dbReference type="SAM" id="Phobius"/>
    </source>
</evidence>
<reference evidence="4 5" key="1">
    <citation type="journal article" date="2015" name="Genome Biol. Evol.">
        <title>Comparative Genomics of a Bacterivorous Green Alga Reveals Evolutionary Causalities and Consequences of Phago-Mixotrophic Mode of Nutrition.</title>
        <authorList>
            <person name="Burns J.A."/>
            <person name="Paasch A."/>
            <person name="Narechania A."/>
            <person name="Kim E."/>
        </authorList>
    </citation>
    <scope>NUCLEOTIDE SEQUENCE [LARGE SCALE GENOMIC DNA]</scope>
    <source>
        <strain evidence="4 5">PLY_AMNH</strain>
    </source>
</reference>
<comment type="caution">
    <text evidence="4">The sequence shown here is derived from an EMBL/GenBank/DDBJ whole genome shotgun (WGS) entry which is preliminary data.</text>
</comment>
<evidence type="ECO:0000313" key="5">
    <source>
        <dbReference type="Proteomes" id="UP001190700"/>
    </source>
</evidence>
<keyword evidence="2" id="KW-0472">Membrane</keyword>
<keyword evidence="5" id="KW-1185">Reference proteome</keyword>
<feature type="domain" description="Reverse transcriptase Ty1/copia-type" evidence="3">
    <location>
        <begin position="178"/>
        <end position="382"/>
    </location>
</feature>